<evidence type="ECO:0000256" key="1">
    <source>
        <dbReference type="SAM" id="Phobius"/>
    </source>
</evidence>
<accession>A0A433N3W4</accession>
<name>A0A433N3W4_CHLFR</name>
<feature type="domain" description="DUF1206" evidence="2">
    <location>
        <begin position="209"/>
        <end position="278"/>
    </location>
</feature>
<evidence type="ECO:0000313" key="4">
    <source>
        <dbReference type="Proteomes" id="UP000268857"/>
    </source>
</evidence>
<feature type="transmembrane region" description="Helical" evidence="1">
    <location>
        <begin position="211"/>
        <end position="231"/>
    </location>
</feature>
<keyword evidence="1" id="KW-0472">Membrane</keyword>
<feature type="transmembrane region" description="Helical" evidence="1">
    <location>
        <begin position="36"/>
        <end position="55"/>
    </location>
</feature>
<feature type="transmembrane region" description="Helical" evidence="1">
    <location>
        <begin position="158"/>
        <end position="179"/>
    </location>
</feature>
<dbReference type="Pfam" id="PF06724">
    <property type="entry name" value="DUF1206"/>
    <property type="match status" value="3"/>
</dbReference>
<keyword evidence="1" id="KW-1133">Transmembrane helix</keyword>
<reference evidence="3 4" key="1">
    <citation type="journal article" date="2019" name="Genome Biol. Evol.">
        <title>Day and night: Metabolic profiles and evolutionary relationships of six axenic non-marine cyanobacteria.</title>
        <authorList>
            <person name="Will S.E."/>
            <person name="Henke P."/>
            <person name="Boedeker C."/>
            <person name="Huang S."/>
            <person name="Brinkmann H."/>
            <person name="Rohde M."/>
            <person name="Jarek M."/>
            <person name="Friedl T."/>
            <person name="Seufert S."/>
            <person name="Schumacher M."/>
            <person name="Overmann J."/>
            <person name="Neumann-Schaal M."/>
            <person name="Petersen J."/>
        </authorList>
    </citation>
    <scope>NUCLEOTIDE SEQUENCE [LARGE SCALE GENOMIC DNA]</scope>
    <source>
        <strain evidence="3 4">PCC 6912</strain>
    </source>
</reference>
<dbReference type="AlphaFoldDB" id="A0A433N3W4"/>
<gene>
    <name evidence="3" type="ORF">PCC6912_45280</name>
</gene>
<comment type="caution">
    <text evidence="3">The sequence shown here is derived from an EMBL/GenBank/DDBJ whole genome shotgun (WGS) entry which is preliminary data.</text>
</comment>
<protein>
    <submittedName>
        <fullName evidence="3">Membrane protein</fullName>
    </submittedName>
</protein>
<proteinExistence type="predicted"/>
<feature type="transmembrane region" description="Helical" evidence="1">
    <location>
        <begin position="114"/>
        <end position="136"/>
    </location>
</feature>
<dbReference type="InterPro" id="IPR009597">
    <property type="entry name" value="DUF1206"/>
</dbReference>
<feature type="transmembrane region" description="Helical" evidence="1">
    <location>
        <begin position="251"/>
        <end position="269"/>
    </location>
</feature>
<keyword evidence="1" id="KW-0812">Transmembrane</keyword>
<feature type="domain" description="DUF1206" evidence="2">
    <location>
        <begin position="115"/>
        <end position="183"/>
    </location>
</feature>
<feature type="transmembrane region" description="Helical" evidence="1">
    <location>
        <begin position="75"/>
        <end position="93"/>
    </location>
</feature>
<dbReference type="STRING" id="211165.GCA_000317285_06565"/>
<dbReference type="OrthoDB" id="5702018at2"/>
<keyword evidence="4" id="KW-1185">Reference proteome</keyword>
<dbReference type="RefSeq" id="WP_016876798.1">
    <property type="nucleotide sequence ID" value="NZ_AJLN01000152.1"/>
</dbReference>
<dbReference type="EMBL" id="RSCJ01000022">
    <property type="protein sequence ID" value="RUR75956.1"/>
    <property type="molecule type" value="Genomic_DNA"/>
</dbReference>
<dbReference type="Proteomes" id="UP000268857">
    <property type="component" value="Unassembled WGS sequence"/>
</dbReference>
<evidence type="ECO:0000259" key="2">
    <source>
        <dbReference type="Pfam" id="PF06724"/>
    </source>
</evidence>
<organism evidence="3 4">
    <name type="scientific">Chlorogloeopsis fritschii PCC 6912</name>
    <dbReference type="NCBI Taxonomy" id="211165"/>
    <lineage>
        <taxon>Bacteria</taxon>
        <taxon>Bacillati</taxon>
        <taxon>Cyanobacteriota</taxon>
        <taxon>Cyanophyceae</taxon>
        <taxon>Nostocales</taxon>
        <taxon>Chlorogloeopsidaceae</taxon>
        <taxon>Chlorogloeopsis</taxon>
    </lineage>
</organism>
<feature type="domain" description="DUF1206" evidence="2">
    <location>
        <begin position="30"/>
        <end position="97"/>
    </location>
</feature>
<sequence>MTQPNLPTNKIKKPVKQAVANPAFERLARLGYAAKGVVYFVVGFLAAQVAIGVGGRITDISGALLAIVSQPFGKFLLGFLSFGIVGYVLWRLVQTIFDPEHSGQPMNAKRTIKRLGYAFNALAYASIALTAVQIIIDADDINRNSTEEWTARLLAQPFGQWLVGLVGAIAIGVGIYYLYEAYKGKFRRQFKLHEMTTIEQTWAMHIGRFGIASRGVVFGIIGIFFIQAARLSNANKARGLGEALAILAQQPFGALILGLVASGLIAYGIHSMVEARYRKITNSNIRI</sequence>
<evidence type="ECO:0000313" key="3">
    <source>
        <dbReference type="EMBL" id="RUR75956.1"/>
    </source>
</evidence>